<dbReference type="InterPro" id="IPR052605">
    <property type="entry name" value="Fungal_trans_regulator"/>
</dbReference>
<comment type="caution">
    <text evidence="5">The sequence shown here is derived from an EMBL/GenBank/DDBJ whole genome shotgun (WGS) entry which is preliminary data.</text>
</comment>
<evidence type="ECO:0000313" key="5">
    <source>
        <dbReference type="EMBL" id="KAK2626347.1"/>
    </source>
</evidence>
<dbReference type="PANTHER" id="PTHR35144:SF2">
    <property type="entry name" value="MEIOSIS-SPECIFIC TRANSCRIPTION FACTOR NDT80"/>
    <property type="match status" value="1"/>
</dbReference>
<dbReference type="AlphaFoldDB" id="A0AAD9T0E0"/>
<keyword evidence="1 2" id="KW-0238">DNA-binding</keyword>
<name>A0AAD9T0E0_9HELO</name>
<organism evidence="5 6">
    <name type="scientific">Diplocarpon rosae</name>
    <dbReference type="NCBI Taxonomy" id="946125"/>
    <lineage>
        <taxon>Eukaryota</taxon>
        <taxon>Fungi</taxon>
        <taxon>Dikarya</taxon>
        <taxon>Ascomycota</taxon>
        <taxon>Pezizomycotina</taxon>
        <taxon>Leotiomycetes</taxon>
        <taxon>Helotiales</taxon>
        <taxon>Drepanopezizaceae</taxon>
        <taxon>Diplocarpon</taxon>
    </lineage>
</organism>
<dbReference type="Gene3D" id="2.60.40.1390">
    <property type="entry name" value="NDT80 DNA-binding domain"/>
    <property type="match status" value="1"/>
</dbReference>
<feature type="DNA-binding region" description="NDT80" evidence="2">
    <location>
        <begin position="183"/>
        <end position="452"/>
    </location>
</feature>
<feature type="compositionally biased region" description="Basic and acidic residues" evidence="3">
    <location>
        <begin position="331"/>
        <end position="342"/>
    </location>
</feature>
<keyword evidence="6" id="KW-1185">Reference proteome</keyword>
<feature type="region of interest" description="Disordered" evidence="3">
    <location>
        <begin position="28"/>
        <end position="64"/>
    </location>
</feature>
<evidence type="ECO:0000313" key="6">
    <source>
        <dbReference type="Proteomes" id="UP001285354"/>
    </source>
</evidence>
<evidence type="ECO:0000256" key="2">
    <source>
        <dbReference type="PROSITE-ProRule" id="PRU00850"/>
    </source>
</evidence>
<sequence>MIEVLTPPNLSLNHLMCSQSGNFSDLNTSSGHSPSCIIGPDPEPDSSSRNDPYPNSQPLSDMGMGYMTRISADDVRFSPDSGTSNSPVYSLEPAVQNTNPSSTLAYPHYTNIYQPPLNGSTYTSGGSYFTPGASLFSMPDMKPRLGSYSSSGLAPLSRSPALPHPASPITTRELYTGATPHLRRTSDLLARSPSLSHHSLRGVPLSPSSTSGFTSPISNMDSSLAGQASPPLFPTDVSYTLQTSDGQVVKPEIFGKIDKGFFMADNDWTCYRRNYFSLNCSYTLTPSIPSGALYLVQHNGPGPQVHGFSMSIAAVVDGRDGKSIELVQHTPKRDKGPQEKPARVTLAPRPPASHGMYGNESLGSRAGLYEATGFSPNPNQPAVEATFERIQFKNATANNGKRRAAQQYYHLLVELFADVGAQHPDRYVKIASRMSAPMVVRGRSPGHYQGERRGSNSSAGPGGATGGGGGSYTPASSGRGPGDMGMSSSSMLSGSTYTPYDSRGGHYRNAGIPPLQMPMEPPLCHEEVKCLDESPPSYLYYPGAMYEGQESRYTLPSVSEHTMSKTKHEYSGGGHVLPSLTSTADAGYGRSCGRWDGVDGGRGFFPHAMVPQEMNIT</sequence>
<dbReference type="InterPro" id="IPR037141">
    <property type="entry name" value="NDT80_DNA-bd_dom_sf"/>
</dbReference>
<dbReference type="GO" id="GO:0000228">
    <property type="term" value="C:nuclear chromosome"/>
    <property type="evidence" value="ECO:0007669"/>
    <property type="project" value="TreeGrafter"/>
</dbReference>
<dbReference type="Pfam" id="PF05224">
    <property type="entry name" value="NDT80_PhoG"/>
    <property type="match status" value="1"/>
</dbReference>
<evidence type="ECO:0000256" key="1">
    <source>
        <dbReference type="ARBA" id="ARBA00023125"/>
    </source>
</evidence>
<dbReference type="InterPro" id="IPR008967">
    <property type="entry name" value="p53-like_TF_DNA-bd_sf"/>
</dbReference>
<feature type="compositionally biased region" description="Polar residues" evidence="3">
    <location>
        <begin position="45"/>
        <end position="59"/>
    </location>
</feature>
<feature type="region of interest" description="Disordered" evidence="3">
    <location>
        <begin position="330"/>
        <end position="356"/>
    </location>
</feature>
<feature type="compositionally biased region" description="Gly residues" evidence="3">
    <location>
        <begin position="460"/>
        <end position="471"/>
    </location>
</feature>
<dbReference type="InterPro" id="IPR024061">
    <property type="entry name" value="NDT80_DNA-bd_dom"/>
</dbReference>
<dbReference type="GO" id="GO:0051321">
    <property type="term" value="P:meiotic cell cycle"/>
    <property type="evidence" value="ECO:0007669"/>
    <property type="project" value="TreeGrafter"/>
</dbReference>
<reference evidence="5" key="1">
    <citation type="submission" date="2023-06" db="EMBL/GenBank/DDBJ databases">
        <title>Draft genome of Marssonina rosae.</title>
        <authorList>
            <person name="Cheng Q."/>
        </authorList>
    </citation>
    <scope>NUCLEOTIDE SEQUENCE</scope>
    <source>
        <strain evidence="5">R4</strain>
    </source>
</reference>
<dbReference type="SUPFAM" id="SSF49417">
    <property type="entry name" value="p53-like transcription factors"/>
    <property type="match status" value="1"/>
</dbReference>
<protein>
    <recommendedName>
        <fullName evidence="4">NDT80 domain-containing protein</fullName>
    </recommendedName>
</protein>
<feature type="compositionally biased region" description="Low complexity" evidence="3">
    <location>
        <begin position="472"/>
        <end position="495"/>
    </location>
</feature>
<gene>
    <name evidence="5" type="ORF">QTJ16_004609</name>
</gene>
<dbReference type="Proteomes" id="UP001285354">
    <property type="component" value="Unassembled WGS sequence"/>
</dbReference>
<dbReference type="GO" id="GO:0045944">
    <property type="term" value="P:positive regulation of transcription by RNA polymerase II"/>
    <property type="evidence" value="ECO:0007669"/>
    <property type="project" value="TreeGrafter"/>
</dbReference>
<dbReference type="GO" id="GO:0003677">
    <property type="term" value="F:DNA binding"/>
    <property type="evidence" value="ECO:0007669"/>
    <property type="project" value="UniProtKB-KW"/>
</dbReference>
<feature type="region of interest" description="Disordered" evidence="3">
    <location>
        <begin position="440"/>
        <end position="497"/>
    </location>
</feature>
<evidence type="ECO:0000259" key="4">
    <source>
        <dbReference type="PROSITE" id="PS51517"/>
    </source>
</evidence>
<dbReference type="PANTHER" id="PTHR35144">
    <property type="entry name" value="MEIOSIS-SPECIFIC TRANSCRIPTION FACTOR NDT80"/>
    <property type="match status" value="1"/>
</dbReference>
<dbReference type="EMBL" id="JAUBYV010000006">
    <property type="protein sequence ID" value="KAK2626347.1"/>
    <property type="molecule type" value="Genomic_DNA"/>
</dbReference>
<evidence type="ECO:0000256" key="3">
    <source>
        <dbReference type="SAM" id="MobiDB-lite"/>
    </source>
</evidence>
<dbReference type="GO" id="GO:0003700">
    <property type="term" value="F:DNA-binding transcription factor activity"/>
    <property type="evidence" value="ECO:0007669"/>
    <property type="project" value="UniProtKB-UniRule"/>
</dbReference>
<dbReference type="PROSITE" id="PS51517">
    <property type="entry name" value="NDT80"/>
    <property type="match status" value="1"/>
</dbReference>
<proteinExistence type="predicted"/>
<feature type="domain" description="NDT80" evidence="4">
    <location>
        <begin position="183"/>
        <end position="452"/>
    </location>
</feature>
<accession>A0AAD9T0E0</accession>